<evidence type="ECO:0000313" key="2">
    <source>
        <dbReference type="EMBL" id="UZJ25269.1"/>
    </source>
</evidence>
<dbReference type="EMBL" id="CP110615">
    <property type="protein sequence ID" value="UZJ25269.1"/>
    <property type="molecule type" value="Genomic_DNA"/>
</dbReference>
<dbReference type="RefSeq" id="WP_265383375.1">
    <property type="nucleotide sequence ID" value="NZ_CP110615.1"/>
</dbReference>
<sequence length="143" mass="14891">MTSRTRSRLHRAVLVVAAGLTVLAVLLVVAAFSDDRAITGHRGTAVADVLSVSPRSAAISFTTPDGVTHAPQLGVLYPTGLTAGQRIDVEYSTVNPNLVRVAGRGWTLALLPAGSVVVVTWLVAAGALALLHRRVRPVPAELS</sequence>
<reference evidence="2" key="1">
    <citation type="submission" date="2022-10" db="EMBL/GenBank/DDBJ databases">
        <title>Rhodococcus sp.75.</title>
        <authorList>
            <person name="Sun M."/>
        </authorList>
    </citation>
    <scope>NUCLEOTIDE SEQUENCE</scope>
    <source>
        <strain evidence="2">75</strain>
    </source>
</reference>
<keyword evidence="1" id="KW-0472">Membrane</keyword>
<evidence type="ECO:0000256" key="1">
    <source>
        <dbReference type="SAM" id="Phobius"/>
    </source>
</evidence>
<feature type="transmembrane region" description="Helical" evidence="1">
    <location>
        <begin position="106"/>
        <end position="131"/>
    </location>
</feature>
<organism evidence="2 3">
    <name type="scientific">Rhodococcus antarcticus</name>
    <dbReference type="NCBI Taxonomy" id="2987751"/>
    <lineage>
        <taxon>Bacteria</taxon>
        <taxon>Bacillati</taxon>
        <taxon>Actinomycetota</taxon>
        <taxon>Actinomycetes</taxon>
        <taxon>Mycobacteriales</taxon>
        <taxon>Nocardiaceae</taxon>
        <taxon>Rhodococcus</taxon>
    </lineage>
</organism>
<keyword evidence="3" id="KW-1185">Reference proteome</keyword>
<gene>
    <name evidence="2" type="ORF">RHODO2019_01885</name>
</gene>
<accession>A0ABY6P0S5</accession>
<keyword evidence="1" id="KW-0812">Transmembrane</keyword>
<proteinExistence type="predicted"/>
<protein>
    <submittedName>
        <fullName evidence="2">DUF3592 domain-containing protein</fullName>
    </submittedName>
</protein>
<name>A0ABY6P0S5_9NOCA</name>
<evidence type="ECO:0000313" key="3">
    <source>
        <dbReference type="Proteomes" id="UP001164965"/>
    </source>
</evidence>
<feature type="transmembrane region" description="Helical" evidence="1">
    <location>
        <begin position="12"/>
        <end position="32"/>
    </location>
</feature>
<dbReference type="Proteomes" id="UP001164965">
    <property type="component" value="Chromosome"/>
</dbReference>
<keyword evidence="1" id="KW-1133">Transmembrane helix</keyword>